<protein>
    <submittedName>
        <fullName evidence="2">Uncharacterized protein</fullName>
    </submittedName>
</protein>
<dbReference type="RefSeq" id="WP_070788684.1">
    <property type="nucleotide sequence ID" value="NZ_MKIQ01000031.1"/>
</dbReference>
<feature type="compositionally biased region" description="Polar residues" evidence="1">
    <location>
        <begin position="24"/>
        <end position="39"/>
    </location>
</feature>
<evidence type="ECO:0000313" key="3">
    <source>
        <dbReference type="Proteomes" id="UP000177273"/>
    </source>
</evidence>
<keyword evidence="3" id="KW-1185">Reference proteome</keyword>
<comment type="caution">
    <text evidence="2">The sequence shown here is derived from an EMBL/GenBank/DDBJ whole genome shotgun (WGS) entry which is preliminary data.</text>
</comment>
<feature type="compositionally biased region" description="Basic and acidic residues" evidence="1">
    <location>
        <begin position="40"/>
        <end position="50"/>
    </location>
</feature>
<dbReference type="PROSITE" id="PS51257">
    <property type="entry name" value="PROKAR_LIPOPROTEIN"/>
    <property type="match status" value="1"/>
</dbReference>
<evidence type="ECO:0000256" key="1">
    <source>
        <dbReference type="SAM" id="MobiDB-lite"/>
    </source>
</evidence>
<evidence type="ECO:0000313" key="2">
    <source>
        <dbReference type="EMBL" id="OFI45720.1"/>
    </source>
</evidence>
<dbReference type="Proteomes" id="UP000177273">
    <property type="component" value="Unassembled WGS sequence"/>
</dbReference>
<gene>
    <name evidence="2" type="ORF">BG262_06905</name>
</gene>
<reference evidence="3" key="1">
    <citation type="submission" date="2016-09" db="EMBL/GenBank/DDBJ databases">
        <title>Draft genome sequence of a novel species of the family Streptococcaceae isolated from flowers.</title>
        <authorList>
            <person name="Chuah L.-O."/>
            <person name="Yap K.-P."/>
            <person name="Thong K.L."/>
            <person name="Liong M.T."/>
            <person name="Ahmad R."/>
            <person name="Rusul G."/>
        </authorList>
    </citation>
    <scope>NUCLEOTIDE SEQUENCE [LARGE SCALE GENOMIC DNA]</scope>
    <source>
        <strain evidence="3">HibF3</strain>
    </source>
</reference>
<feature type="compositionally biased region" description="Basic and acidic residues" evidence="1">
    <location>
        <begin position="152"/>
        <end position="189"/>
    </location>
</feature>
<dbReference type="OrthoDB" id="2193090at2"/>
<sequence length="303" mass="33938">MKRKIVSLAIGLTAILLLQGCGTKNVSTKSNSEGKVSTESNKDSDSKKEGHYKLKDYTNLNLLNSGINIENSGKAFNYYKNSDSEITTQVTQVFFMIVTEDGSAVTKDNAKDYVIESQDPKAGTEFTCDKNYGTNSLGEVRLKVKRVGGSSDVEKTEQSSAKKEDEKPKESKVDTPTKKEDEKPKESKVDTPAVTAPVFSPTDVSNKTIESIRTYNDYLAMYYAIIQDYLANYEEAIKDTALYSPDSMEDMKKQYETAYEEQKKEYASMGNKKLVGKNDLVKFLKDYRDGLKEMTNSVKESLK</sequence>
<accession>A0A9Q5NYR6</accession>
<name>A0A9Q5NYR6_9LACT</name>
<dbReference type="AlphaFoldDB" id="A0A9Q5NYR6"/>
<feature type="region of interest" description="Disordered" evidence="1">
    <location>
        <begin position="148"/>
        <end position="191"/>
    </location>
</feature>
<proteinExistence type="predicted"/>
<dbReference type="EMBL" id="MKIQ01000031">
    <property type="protein sequence ID" value="OFI45720.1"/>
    <property type="molecule type" value="Genomic_DNA"/>
</dbReference>
<feature type="region of interest" description="Disordered" evidence="1">
    <location>
        <begin position="24"/>
        <end position="50"/>
    </location>
</feature>
<organism evidence="2 3">
    <name type="scientific">Floricoccus penangensis</name>
    <dbReference type="NCBI Taxonomy" id="1859475"/>
    <lineage>
        <taxon>Bacteria</taxon>
        <taxon>Bacillati</taxon>
        <taxon>Bacillota</taxon>
        <taxon>Bacilli</taxon>
        <taxon>Lactobacillales</taxon>
        <taxon>Streptococcaceae</taxon>
        <taxon>Floricoccus</taxon>
    </lineage>
</organism>